<protein>
    <recommendedName>
        <fullName evidence="3">Cilia-and flagella-associated protein 44</fullName>
    </recommendedName>
</protein>
<dbReference type="SUPFAM" id="SSF82171">
    <property type="entry name" value="DPP6 N-terminal domain-like"/>
    <property type="match status" value="1"/>
</dbReference>
<dbReference type="AlphaFoldDB" id="A0A4Y2IYK9"/>
<accession>A0A4Y2IYK9</accession>
<dbReference type="OrthoDB" id="6430526at2759"/>
<keyword evidence="2" id="KW-1185">Reference proteome</keyword>
<evidence type="ECO:0000313" key="2">
    <source>
        <dbReference type="Proteomes" id="UP000499080"/>
    </source>
</evidence>
<name>A0A4Y2IYK9_ARAVE</name>
<dbReference type="EMBL" id="BGPR01002979">
    <property type="protein sequence ID" value="GBM81976.1"/>
    <property type="molecule type" value="Genomic_DNA"/>
</dbReference>
<evidence type="ECO:0000313" key="1">
    <source>
        <dbReference type="EMBL" id="GBM81976.1"/>
    </source>
</evidence>
<gene>
    <name evidence="1" type="ORF">AVEN_76141_1</name>
</gene>
<reference evidence="1 2" key="1">
    <citation type="journal article" date="2019" name="Sci. Rep.">
        <title>Orb-weaving spider Araneus ventricosus genome elucidates the spidroin gene catalogue.</title>
        <authorList>
            <person name="Kono N."/>
            <person name="Nakamura H."/>
            <person name="Ohtoshi R."/>
            <person name="Moran D.A.P."/>
            <person name="Shinohara A."/>
            <person name="Yoshida Y."/>
            <person name="Fujiwara M."/>
            <person name="Mori M."/>
            <person name="Tomita M."/>
            <person name="Arakawa K."/>
        </authorList>
    </citation>
    <scope>NUCLEOTIDE SEQUENCE [LARGE SCALE GENOMIC DNA]</scope>
</reference>
<organism evidence="1 2">
    <name type="scientific">Araneus ventricosus</name>
    <name type="common">Orbweaver spider</name>
    <name type="synonym">Epeira ventricosa</name>
    <dbReference type="NCBI Taxonomy" id="182803"/>
    <lineage>
        <taxon>Eukaryota</taxon>
        <taxon>Metazoa</taxon>
        <taxon>Ecdysozoa</taxon>
        <taxon>Arthropoda</taxon>
        <taxon>Chelicerata</taxon>
        <taxon>Arachnida</taxon>
        <taxon>Araneae</taxon>
        <taxon>Araneomorphae</taxon>
        <taxon>Entelegynae</taxon>
        <taxon>Araneoidea</taxon>
        <taxon>Araneidae</taxon>
        <taxon>Araneus</taxon>
    </lineage>
</organism>
<proteinExistence type="predicted"/>
<comment type="caution">
    <text evidence="1">The sequence shown here is derived from an EMBL/GenBank/DDBJ whole genome shotgun (WGS) entry which is preliminary data.</text>
</comment>
<evidence type="ECO:0008006" key="3">
    <source>
        <dbReference type="Google" id="ProtNLM"/>
    </source>
</evidence>
<sequence>MLFIQNLEKREAIEQELGISGPLVPPKILCHLPSKFPDRLWLSLGKNDSGYLFEFQFIKEYQDHPIEFMPCRAVEIITANFVPIISMNFSFSGKYLYMGLEDGTLHYCPLQEPFEPSSSYGFEKLESPDPTISRVEDAYASPDGSLLTRSGDHSNRVEFILNMVGHKDIIEYGALPSFSSESSKAIEDINGEDLLTLEENLQSDLSKKYNRKREGIIEKLEELKVGYLSFKEEYDAYLKECQSSLKYRETIPGELQLNTEVVSCCPKAVKLFKDNTKVLQKELDKEYERDLVKTSLIKQKYLECFKSRIVREKIFVEESDRKVQSYRECIMPAFAKNLPTKYQVYGKKIDKKEDSKELSAGKPDTDKKNKKTDKLKQRLTSCMKDIIEYPEDGSVSDIVLKYNKRKKDLAERLKQRIATEEVLENIVFDENMYKSTVEEIQKFLYKFKDTVGYDFVFPNIKSTYLEKKEKTLAYLNMLHNFQDLFNSYVIDVQSLENSIHHPDTSVKKKLFAPTGETLDLKKIHISIVGDKNLQVEKRHIKIDWNAKGKQESVKLAECRYCLNI</sequence>
<dbReference type="Proteomes" id="UP000499080">
    <property type="component" value="Unassembled WGS sequence"/>
</dbReference>